<dbReference type="EMBL" id="JAKLMC020000019">
    <property type="protein sequence ID" value="KAK5951704.1"/>
    <property type="molecule type" value="Genomic_DNA"/>
</dbReference>
<dbReference type="InterPro" id="IPR032710">
    <property type="entry name" value="NTF2-like_dom_sf"/>
</dbReference>
<keyword evidence="2" id="KW-1185">Reference proteome</keyword>
<name>A0AAN8EBS0_9EURO</name>
<evidence type="ECO:0000313" key="2">
    <source>
        <dbReference type="Proteomes" id="UP001316803"/>
    </source>
</evidence>
<dbReference type="Gene3D" id="3.10.450.50">
    <property type="match status" value="1"/>
</dbReference>
<protein>
    <submittedName>
        <fullName evidence="1">Uncharacterized protein</fullName>
    </submittedName>
</protein>
<dbReference type="SUPFAM" id="SSF54427">
    <property type="entry name" value="NTF2-like"/>
    <property type="match status" value="1"/>
</dbReference>
<reference evidence="1 2" key="1">
    <citation type="submission" date="2022-12" db="EMBL/GenBank/DDBJ databases">
        <title>Genomic features and morphological characterization of a novel Knufia sp. strain isolated from spacecraft assembly facility.</title>
        <authorList>
            <person name="Teixeira M."/>
            <person name="Chander A.M."/>
            <person name="Stajich J.E."/>
            <person name="Venkateswaran K."/>
        </authorList>
    </citation>
    <scope>NUCLEOTIDE SEQUENCE [LARGE SCALE GENOMIC DNA]</scope>
    <source>
        <strain evidence="1 2">FJI-L2-BK-P2</strain>
    </source>
</reference>
<comment type="caution">
    <text evidence="1">The sequence shown here is derived from an EMBL/GenBank/DDBJ whole genome shotgun (WGS) entry which is preliminary data.</text>
</comment>
<dbReference type="AlphaFoldDB" id="A0AAN8EBS0"/>
<sequence length="150" mass="16928">MATINPDLTTREALRAWLSEVHGPNGTASLDAKRVVDDTFTDDIEIRYGNNPPITGKPTASAMFEMQYGALDGLTHEIPDFDFIAPDKLYQPALTRWLVKGDDPEKDWYTVQAMSTFWLREENSKLKVRKAEIVIDVNAVTERMKAKGLI</sequence>
<proteinExistence type="predicted"/>
<gene>
    <name evidence="1" type="ORF">OHC33_007383</name>
</gene>
<dbReference type="Proteomes" id="UP001316803">
    <property type="component" value="Unassembled WGS sequence"/>
</dbReference>
<evidence type="ECO:0000313" key="1">
    <source>
        <dbReference type="EMBL" id="KAK5951704.1"/>
    </source>
</evidence>
<organism evidence="1 2">
    <name type="scientific">Knufia fluminis</name>
    <dbReference type="NCBI Taxonomy" id="191047"/>
    <lineage>
        <taxon>Eukaryota</taxon>
        <taxon>Fungi</taxon>
        <taxon>Dikarya</taxon>
        <taxon>Ascomycota</taxon>
        <taxon>Pezizomycotina</taxon>
        <taxon>Eurotiomycetes</taxon>
        <taxon>Chaetothyriomycetidae</taxon>
        <taxon>Chaetothyriales</taxon>
        <taxon>Trichomeriaceae</taxon>
        <taxon>Knufia</taxon>
    </lineage>
</organism>
<accession>A0AAN8EBS0</accession>